<keyword evidence="4" id="KW-0732">Signal</keyword>
<dbReference type="Gene3D" id="3.40.50.1820">
    <property type="entry name" value="alpha/beta hydrolase"/>
    <property type="match status" value="1"/>
</dbReference>
<dbReference type="InterPro" id="IPR001375">
    <property type="entry name" value="Peptidase_S9_cat"/>
</dbReference>
<evidence type="ECO:0000256" key="2">
    <source>
        <dbReference type="ARBA" id="ARBA00022525"/>
    </source>
</evidence>
<comment type="caution">
    <text evidence="10">The sequence shown here is derived from an EMBL/GenBank/DDBJ whole genome shotgun (WGS) entry which is preliminary data.</text>
</comment>
<evidence type="ECO:0000313" key="10">
    <source>
        <dbReference type="EMBL" id="GGF40027.1"/>
    </source>
</evidence>
<dbReference type="AlphaFoldDB" id="A0A917BHG2"/>
<evidence type="ECO:0000256" key="8">
    <source>
        <dbReference type="SAM" id="MobiDB-lite"/>
    </source>
</evidence>
<evidence type="ECO:0000259" key="9">
    <source>
        <dbReference type="Pfam" id="PF00326"/>
    </source>
</evidence>
<keyword evidence="2" id="KW-0964">Secreted</keyword>
<name>A0A917BHG2_9ACTN</name>
<evidence type="ECO:0000313" key="11">
    <source>
        <dbReference type="Proteomes" id="UP000649179"/>
    </source>
</evidence>
<dbReference type="EMBL" id="BMKQ01000001">
    <property type="protein sequence ID" value="GGF40027.1"/>
    <property type="molecule type" value="Genomic_DNA"/>
</dbReference>
<feature type="region of interest" description="Disordered" evidence="8">
    <location>
        <begin position="29"/>
        <end position="52"/>
    </location>
</feature>
<dbReference type="GO" id="GO:0005576">
    <property type="term" value="C:extracellular region"/>
    <property type="evidence" value="ECO:0007669"/>
    <property type="project" value="UniProtKB-SubCell"/>
</dbReference>
<comment type="subcellular location">
    <subcellularLocation>
        <location evidence="1">Secreted</location>
    </subcellularLocation>
</comment>
<keyword evidence="3" id="KW-0858">Xylan degradation</keyword>
<protein>
    <submittedName>
        <fullName evidence="10">Esterase</fullName>
    </submittedName>
</protein>
<organism evidence="10 11">
    <name type="scientific">Marmoricola endophyticus</name>
    <dbReference type="NCBI Taxonomy" id="2040280"/>
    <lineage>
        <taxon>Bacteria</taxon>
        <taxon>Bacillati</taxon>
        <taxon>Actinomycetota</taxon>
        <taxon>Actinomycetes</taxon>
        <taxon>Propionibacteriales</taxon>
        <taxon>Nocardioidaceae</taxon>
        <taxon>Marmoricola</taxon>
    </lineage>
</organism>
<dbReference type="Pfam" id="PF00326">
    <property type="entry name" value="Peptidase_S9"/>
    <property type="match status" value="1"/>
</dbReference>
<keyword evidence="7" id="KW-0624">Polysaccharide degradation</keyword>
<keyword evidence="6" id="KW-0119">Carbohydrate metabolism</keyword>
<reference evidence="10" key="2">
    <citation type="submission" date="2020-09" db="EMBL/GenBank/DDBJ databases">
        <authorList>
            <person name="Sun Q."/>
            <person name="Zhou Y."/>
        </authorList>
    </citation>
    <scope>NUCLEOTIDE SEQUENCE</scope>
    <source>
        <strain evidence="10">CGMCC 1.16067</strain>
    </source>
</reference>
<dbReference type="PANTHER" id="PTHR38050">
    <property type="match status" value="1"/>
</dbReference>
<dbReference type="InterPro" id="IPR043595">
    <property type="entry name" value="FaeB/C/D"/>
</dbReference>
<dbReference type="GO" id="GO:0030600">
    <property type="term" value="F:feruloyl esterase activity"/>
    <property type="evidence" value="ECO:0007669"/>
    <property type="project" value="InterPro"/>
</dbReference>
<evidence type="ECO:0000256" key="1">
    <source>
        <dbReference type="ARBA" id="ARBA00004613"/>
    </source>
</evidence>
<dbReference type="GO" id="GO:0008236">
    <property type="term" value="F:serine-type peptidase activity"/>
    <property type="evidence" value="ECO:0007669"/>
    <property type="project" value="InterPro"/>
</dbReference>
<feature type="domain" description="Peptidase S9 prolyl oligopeptidase catalytic" evidence="9">
    <location>
        <begin position="100"/>
        <end position="189"/>
    </location>
</feature>
<proteinExistence type="predicted"/>
<dbReference type="PANTHER" id="PTHR38050:SF2">
    <property type="entry name" value="FERULOYL ESTERASE C-RELATED"/>
    <property type="match status" value="1"/>
</dbReference>
<evidence type="ECO:0000256" key="6">
    <source>
        <dbReference type="ARBA" id="ARBA00023277"/>
    </source>
</evidence>
<keyword evidence="11" id="KW-1185">Reference proteome</keyword>
<evidence type="ECO:0000256" key="4">
    <source>
        <dbReference type="ARBA" id="ARBA00022729"/>
    </source>
</evidence>
<dbReference type="SUPFAM" id="SSF53474">
    <property type="entry name" value="alpha/beta-Hydrolases"/>
    <property type="match status" value="1"/>
</dbReference>
<dbReference type="GO" id="GO:0045493">
    <property type="term" value="P:xylan catabolic process"/>
    <property type="evidence" value="ECO:0007669"/>
    <property type="project" value="UniProtKB-KW"/>
</dbReference>
<sequence>MLAATLVGGVLVGSSTLLGRAPQAAADQAASPTRARCALPSPQEAGSSQKYEITSGGRTRSYVLRLPDGYERRASWPLIVAFHGRGSTGVEVEGFSGLSDLPAVVAYPDGEVGTGDGYRRAWQGAPYQPTGVDDVAFTADLLDHLDDTLCVDPTRTYATGKSNGAGLTTLLACRLPGRFAAIAPVAPALYPQSQEGCEGARPTSVLEIHGVADTTIPYAGDPDRQLPAVRDWVRGWAERDGCTSSRTSRIRRDVTSTRYAGCVAGTEVAHLAVDGGGHVWPGADTYSGGGHTTQSIEASRAAWAFFTRHHLTRAEGRDR</sequence>
<gene>
    <name evidence="10" type="ORF">GCM10011519_12110</name>
</gene>
<reference evidence="10" key="1">
    <citation type="journal article" date="2014" name="Int. J. Syst. Evol. Microbiol.">
        <title>Complete genome sequence of Corynebacterium casei LMG S-19264T (=DSM 44701T), isolated from a smear-ripened cheese.</title>
        <authorList>
            <consortium name="US DOE Joint Genome Institute (JGI-PGF)"/>
            <person name="Walter F."/>
            <person name="Albersmeier A."/>
            <person name="Kalinowski J."/>
            <person name="Ruckert C."/>
        </authorList>
    </citation>
    <scope>NUCLEOTIDE SEQUENCE</scope>
    <source>
        <strain evidence="10">CGMCC 1.16067</strain>
    </source>
</reference>
<dbReference type="GO" id="GO:0006508">
    <property type="term" value="P:proteolysis"/>
    <property type="evidence" value="ECO:0007669"/>
    <property type="project" value="InterPro"/>
</dbReference>
<evidence type="ECO:0000256" key="7">
    <source>
        <dbReference type="ARBA" id="ARBA00023326"/>
    </source>
</evidence>
<evidence type="ECO:0000256" key="3">
    <source>
        <dbReference type="ARBA" id="ARBA00022651"/>
    </source>
</evidence>
<evidence type="ECO:0000256" key="5">
    <source>
        <dbReference type="ARBA" id="ARBA00022801"/>
    </source>
</evidence>
<keyword evidence="5" id="KW-0378">Hydrolase</keyword>
<accession>A0A917BHG2</accession>
<dbReference type="Proteomes" id="UP000649179">
    <property type="component" value="Unassembled WGS sequence"/>
</dbReference>
<dbReference type="InterPro" id="IPR029058">
    <property type="entry name" value="AB_hydrolase_fold"/>
</dbReference>